<evidence type="ECO:0000313" key="8">
    <source>
        <dbReference type="EMBL" id="UVI39454.1"/>
    </source>
</evidence>
<feature type="transmembrane region" description="Helical" evidence="7">
    <location>
        <begin position="215"/>
        <end position="235"/>
    </location>
</feature>
<name>A0ABY5T388_9SPHN</name>
<protein>
    <submittedName>
        <fullName evidence="8">Lipopolysaccharide biosynthesis protein</fullName>
    </submittedName>
</protein>
<evidence type="ECO:0000256" key="3">
    <source>
        <dbReference type="ARBA" id="ARBA00022475"/>
    </source>
</evidence>
<evidence type="ECO:0000256" key="1">
    <source>
        <dbReference type="ARBA" id="ARBA00004651"/>
    </source>
</evidence>
<feature type="transmembrane region" description="Helical" evidence="7">
    <location>
        <begin position="453"/>
        <end position="475"/>
    </location>
</feature>
<dbReference type="PANTHER" id="PTHR30250:SF10">
    <property type="entry name" value="LIPOPOLYSACCHARIDE BIOSYNTHESIS PROTEIN WZXC"/>
    <property type="match status" value="1"/>
</dbReference>
<evidence type="ECO:0000256" key="4">
    <source>
        <dbReference type="ARBA" id="ARBA00022692"/>
    </source>
</evidence>
<comment type="subcellular location">
    <subcellularLocation>
        <location evidence="1">Cell membrane</location>
        <topology evidence="1">Multi-pass membrane protein</topology>
    </subcellularLocation>
</comment>
<feature type="transmembrane region" description="Helical" evidence="7">
    <location>
        <begin position="299"/>
        <end position="318"/>
    </location>
</feature>
<gene>
    <name evidence="8" type="ORF">L1F33_00360</name>
</gene>
<dbReference type="RefSeq" id="WP_265558821.1">
    <property type="nucleotide sequence ID" value="NZ_CP092471.1"/>
</dbReference>
<keyword evidence="4 7" id="KW-0812">Transmembrane</keyword>
<feature type="transmembrane region" description="Helical" evidence="7">
    <location>
        <begin position="182"/>
        <end position="203"/>
    </location>
</feature>
<dbReference type="CDD" id="cd13127">
    <property type="entry name" value="MATE_tuaB_like"/>
    <property type="match status" value="1"/>
</dbReference>
<keyword evidence="5 7" id="KW-1133">Transmembrane helix</keyword>
<keyword evidence="6 7" id="KW-0472">Membrane</keyword>
<organism evidence="8 9">
    <name type="scientific">Qipengyuania spongiae</name>
    <dbReference type="NCBI Taxonomy" id="2909673"/>
    <lineage>
        <taxon>Bacteria</taxon>
        <taxon>Pseudomonadati</taxon>
        <taxon>Pseudomonadota</taxon>
        <taxon>Alphaproteobacteria</taxon>
        <taxon>Sphingomonadales</taxon>
        <taxon>Erythrobacteraceae</taxon>
        <taxon>Qipengyuania</taxon>
    </lineage>
</organism>
<sequence>MDTGERLTEAAPEGFAQRVRSAIAWRYGGQVAAQLITWSSTILVVRLLDPADYGLFAMSQVVVTALAFLNGYGFAGALIQADEIGEREIGQAFGLLILTNSLLAIAQFLMAPLAADYFNQPQLTPILRVQILLFLVVPFIALPDALLARQISFRFQALASMSGAVTGAATALSMAWLGHGVWALVIAPILAFGARAFVLVLAARLRTMPRFAFGGAGRMIGFGGAMIACQFFWIIQSQSDILIAGRGFEVHDLGLYSEALFLALIVTGRFLPPINEVAFPAYSELHKAGRSLAPYFERVLRSVALVTAPIYVGLALTAPEAILTLFGEKWAGMAPIARGLALAMPFFALQIVCSPATNAMGQPRIYVMTSASGAAIFVACFAIGAAFGPMGLVHAWWVAAPSLLLVTLALTMPRVGLRAGQLLAAVAPAAVACGIMALAVLAVETVLPAWPAWARLLVLVPSGAAAYCAAIWFGWREVVRDSWAMIRNRAPVP</sequence>
<accession>A0ABY5T388</accession>
<feature type="transmembrane region" description="Helical" evidence="7">
    <location>
        <begin position="330"/>
        <end position="353"/>
    </location>
</feature>
<feature type="transmembrane region" description="Helical" evidence="7">
    <location>
        <begin position="93"/>
        <end position="115"/>
    </location>
</feature>
<dbReference type="EMBL" id="CP092471">
    <property type="protein sequence ID" value="UVI39454.1"/>
    <property type="molecule type" value="Genomic_DNA"/>
</dbReference>
<feature type="transmembrane region" description="Helical" evidence="7">
    <location>
        <begin position="365"/>
        <end position="387"/>
    </location>
</feature>
<proteinExistence type="inferred from homology"/>
<dbReference type="Pfam" id="PF13440">
    <property type="entry name" value="Polysacc_synt_3"/>
    <property type="match status" value="1"/>
</dbReference>
<evidence type="ECO:0000256" key="7">
    <source>
        <dbReference type="SAM" id="Phobius"/>
    </source>
</evidence>
<feature type="transmembrane region" description="Helical" evidence="7">
    <location>
        <begin position="155"/>
        <end position="176"/>
    </location>
</feature>
<keyword evidence="9" id="KW-1185">Reference proteome</keyword>
<feature type="transmembrane region" description="Helical" evidence="7">
    <location>
        <begin position="422"/>
        <end position="441"/>
    </location>
</feature>
<feature type="transmembrane region" description="Helical" evidence="7">
    <location>
        <begin position="54"/>
        <end position="81"/>
    </location>
</feature>
<feature type="transmembrane region" description="Helical" evidence="7">
    <location>
        <begin position="27"/>
        <end position="48"/>
    </location>
</feature>
<evidence type="ECO:0000313" key="9">
    <source>
        <dbReference type="Proteomes" id="UP001065265"/>
    </source>
</evidence>
<feature type="transmembrane region" description="Helical" evidence="7">
    <location>
        <begin position="255"/>
        <end position="278"/>
    </location>
</feature>
<reference evidence="8" key="1">
    <citation type="submission" date="2022-02" db="EMBL/GenBank/DDBJ databases">
        <title>Qipengyuania spongiae sp. nov., isolated from marine sponge.</title>
        <authorList>
            <person name="Li Z."/>
            <person name="Zhang M."/>
        </authorList>
    </citation>
    <scope>NUCLEOTIDE SEQUENCE</scope>
    <source>
        <strain evidence="8">PHS-Z21</strain>
    </source>
</reference>
<evidence type="ECO:0000256" key="6">
    <source>
        <dbReference type="ARBA" id="ARBA00023136"/>
    </source>
</evidence>
<evidence type="ECO:0000256" key="5">
    <source>
        <dbReference type="ARBA" id="ARBA00022989"/>
    </source>
</evidence>
<dbReference type="Proteomes" id="UP001065265">
    <property type="component" value="Chromosome"/>
</dbReference>
<feature type="transmembrane region" description="Helical" evidence="7">
    <location>
        <begin position="393"/>
        <end position="410"/>
    </location>
</feature>
<feature type="transmembrane region" description="Helical" evidence="7">
    <location>
        <begin position="127"/>
        <end position="148"/>
    </location>
</feature>
<dbReference type="PANTHER" id="PTHR30250">
    <property type="entry name" value="PST FAMILY PREDICTED COLANIC ACID TRANSPORTER"/>
    <property type="match status" value="1"/>
</dbReference>
<dbReference type="InterPro" id="IPR050833">
    <property type="entry name" value="Poly_Biosynth_Transport"/>
</dbReference>
<comment type="similarity">
    <text evidence="2">Belongs to the polysaccharide synthase family.</text>
</comment>
<evidence type="ECO:0000256" key="2">
    <source>
        <dbReference type="ARBA" id="ARBA00007430"/>
    </source>
</evidence>
<keyword evidence="3" id="KW-1003">Cell membrane</keyword>